<reference evidence="3 4" key="1">
    <citation type="submission" date="2019-12" db="EMBL/GenBank/DDBJ databases">
        <title>Novel species isolated from a subtropical stream in China.</title>
        <authorList>
            <person name="Lu H."/>
        </authorList>
    </citation>
    <scope>NUCLEOTIDE SEQUENCE [LARGE SCALE GENOMIC DNA]</scope>
    <source>
        <strain evidence="3 4">DS3</strain>
    </source>
</reference>
<feature type="chain" id="PRO_5026709027" evidence="2">
    <location>
        <begin position="19"/>
        <end position="73"/>
    </location>
</feature>
<feature type="signal peptide" evidence="2">
    <location>
        <begin position="1"/>
        <end position="18"/>
    </location>
</feature>
<evidence type="ECO:0000313" key="3">
    <source>
        <dbReference type="EMBL" id="MYN02483.1"/>
    </source>
</evidence>
<accession>A0A6N9HHB4</accession>
<keyword evidence="2" id="KW-0732">Signal</keyword>
<dbReference type="RefSeq" id="WP_161025483.1">
    <property type="nucleotide sequence ID" value="NZ_WWCJ01000006.1"/>
</dbReference>
<evidence type="ECO:0000256" key="1">
    <source>
        <dbReference type="SAM" id="MobiDB-lite"/>
    </source>
</evidence>
<organism evidence="3 4">
    <name type="scientific">Pseudoduganella guangdongensis</name>
    <dbReference type="NCBI Taxonomy" id="2692179"/>
    <lineage>
        <taxon>Bacteria</taxon>
        <taxon>Pseudomonadati</taxon>
        <taxon>Pseudomonadota</taxon>
        <taxon>Betaproteobacteria</taxon>
        <taxon>Burkholderiales</taxon>
        <taxon>Oxalobacteraceae</taxon>
        <taxon>Telluria group</taxon>
        <taxon>Pseudoduganella</taxon>
    </lineage>
</organism>
<protein>
    <submittedName>
        <fullName evidence="3">Uncharacterized protein</fullName>
    </submittedName>
</protein>
<feature type="region of interest" description="Disordered" evidence="1">
    <location>
        <begin position="18"/>
        <end position="43"/>
    </location>
</feature>
<comment type="caution">
    <text evidence="3">The sequence shown here is derived from an EMBL/GenBank/DDBJ whole genome shotgun (WGS) entry which is preliminary data.</text>
</comment>
<sequence>MKKLTCAALLLAAAAGQAAPLPAQSRTHSDGRTELDPVDPKAVSEEQRVALGVPRLQDEMARIAAQNKNLQAK</sequence>
<gene>
    <name evidence="3" type="ORF">GTP41_10265</name>
</gene>
<dbReference type="AlphaFoldDB" id="A0A6N9HHB4"/>
<proteinExistence type="predicted"/>
<name>A0A6N9HHB4_9BURK</name>
<dbReference type="EMBL" id="WWCJ01000006">
    <property type="protein sequence ID" value="MYN02483.1"/>
    <property type="molecule type" value="Genomic_DNA"/>
</dbReference>
<feature type="compositionally biased region" description="Basic and acidic residues" evidence="1">
    <location>
        <begin position="27"/>
        <end position="43"/>
    </location>
</feature>
<keyword evidence="4" id="KW-1185">Reference proteome</keyword>
<evidence type="ECO:0000313" key="4">
    <source>
        <dbReference type="Proteomes" id="UP000448575"/>
    </source>
</evidence>
<evidence type="ECO:0000256" key="2">
    <source>
        <dbReference type="SAM" id="SignalP"/>
    </source>
</evidence>
<dbReference type="Proteomes" id="UP000448575">
    <property type="component" value="Unassembled WGS sequence"/>
</dbReference>